<accession>A0A5N8VTR7</accession>
<gene>
    <name evidence="1" type="ORF">FNH09_46440</name>
</gene>
<keyword evidence="2" id="KW-1185">Reference proteome</keyword>
<name>A0A5N8VTR7_9ACTN</name>
<protein>
    <submittedName>
        <fullName evidence="1">Uncharacterized protein</fullName>
    </submittedName>
</protein>
<organism evidence="1 2">
    <name type="scientific">Streptomyces adustus</name>
    <dbReference type="NCBI Taxonomy" id="1609272"/>
    <lineage>
        <taxon>Bacteria</taxon>
        <taxon>Bacillati</taxon>
        <taxon>Actinomycetota</taxon>
        <taxon>Actinomycetes</taxon>
        <taxon>Kitasatosporales</taxon>
        <taxon>Streptomycetaceae</taxon>
        <taxon>Streptomyces</taxon>
    </lineage>
</organism>
<comment type="caution">
    <text evidence="1">The sequence shown here is derived from an EMBL/GenBank/DDBJ whole genome shotgun (WGS) entry which is preliminary data.</text>
</comment>
<dbReference type="OrthoDB" id="4104970at2"/>
<proteinExistence type="predicted"/>
<evidence type="ECO:0000313" key="2">
    <source>
        <dbReference type="Proteomes" id="UP000325849"/>
    </source>
</evidence>
<sequence length="90" mass="10122">MREQWQDPTQTPEARLAAAIGWLCLTDEPAPDNLRATIDDLTTDKRAHAMNALPWMAVAAPSDETGLRRCIRKMLHPEQPDPVGYDDPWA</sequence>
<evidence type="ECO:0000313" key="1">
    <source>
        <dbReference type="EMBL" id="MPY38379.1"/>
    </source>
</evidence>
<dbReference type="EMBL" id="VJZD01000542">
    <property type="protein sequence ID" value="MPY38379.1"/>
    <property type="molecule type" value="Genomic_DNA"/>
</dbReference>
<dbReference type="Proteomes" id="UP000325849">
    <property type="component" value="Unassembled WGS sequence"/>
</dbReference>
<dbReference type="AlphaFoldDB" id="A0A5N8VTR7"/>
<reference evidence="1 2" key="1">
    <citation type="submission" date="2019-07" db="EMBL/GenBank/DDBJ databases">
        <title>New species of Amycolatopsis and Streptomyces.</title>
        <authorList>
            <person name="Duangmal K."/>
            <person name="Teo W.F.A."/>
            <person name="Lipun K."/>
        </authorList>
    </citation>
    <scope>NUCLEOTIDE SEQUENCE [LARGE SCALE GENOMIC DNA]</scope>
    <source>
        <strain evidence="1 2">NBRC 109810</strain>
    </source>
</reference>